<sequence length="76" mass="7696">MTPTQATNEPRKSQVAVFARAATPDVAADSVMVMVRALSLVGGSNLAVPASRCTGTIRPGFAGTPRSTGAPARRAA</sequence>
<dbReference type="Proteomes" id="UP001500842">
    <property type="component" value="Unassembled WGS sequence"/>
</dbReference>
<feature type="region of interest" description="Disordered" evidence="1">
    <location>
        <begin position="55"/>
        <end position="76"/>
    </location>
</feature>
<accession>A0ABN2AN53</accession>
<proteinExistence type="predicted"/>
<comment type="caution">
    <text evidence="2">The sequence shown here is derived from an EMBL/GenBank/DDBJ whole genome shotgun (WGS) entry which is preliminary data.</text>
</comment>
<reference evidence="2 3" key="1">
    <citation type="journal article" date="2019" name="Int. J. Syst. Evol. Microbiol.">
        <title>The Global Catalogue of Microorganisms (GCM) 10K type strain sequencing project: providing services to taxonomists for standard genome sequencing and annotation.</title>
        <authorList>
            <consortium name="The Broad Institute Genomics Platform"/>
            <consortium name="The Broad Institute Genome Sequencing Center for Infectious Disease"/>
            <person name="Wu L."/>
            <person name="Ma J."/>
        </authorList>
    </citation>
    <scope>NUCLEOTIDE SEQUENCE [LARGE SCALE GENOMIC DNA]</scope>
    <source>
        <strain evidence="2 3">JCM 14942</strain>
    </source>
</reference>
<protein>
    <submittedName>
        <fullName evidence="2">Uncharacterized protein</fullName>
    </submittedName>
</protein>
<dbReference type="EMBL" id="BAAAOR010000023">
    <property type="protein sequence ID" value="GAA1522177.1"/>
    <property type="molecule type" value="Genomic_DNA"/>
</dbReference>
<evidence type="ECO:0000313" key="2">
    <source>
        <dbReference type="EMBL" id="GAA1522177.1"/>
    </source>
</evidence>
<name>A0ABN2AN53_9ACTN</name>
<gene>
    <name evidence="2" type="ORF">GCM10009788_27550</name>
</gene>
<evidence type="ECO:0000313" key="3">
    <source>
        <dbReference type="Proteomes" id="UP001500842"/>
    </source>
</evidence>
<organism evidence="2 3">
    <name type="scientific">Nocardioides humi</name>
    <dbReference type="NCBI Taxonomy" id="449461"/>
    <lineage>
        <taxon>Bacteria</taxon>
        <taxon>Bacillati</taxon>
        <taxon>Actinomycetota</taxon>
        <taxon>Actinomycetes</taxon>
        <taxon>Propionibacteriales</taxon>
        <taxon>Nocardioidaceae</taxon>
        <taxon>Nocardioides</taxon>
    </lineage>
</organism>
<keyword evidence="3" id="KW-1185">Reference proteome</keyword>
<evidence type="ECO:0000256" key="1">
    <source>
        <dbReference type="SAM" id="MobiDB-lite"/>
    </source>
</evidence>